<organism evidence="1 2">
    <name type="scientific">Cryobacterium fucosi</name>
    <dbReference type="NCBI Taxonomy" id="1259157"/>
    <lineage>
        <taxon>Bacteria</taxon>
        <taxon>Bacillati</taxon>
        <taxon>Actinomycetota</taxon>
        <taxon>Actinomycetes</taxon>
        <taxon>Micrococcales</taxon>
        <taxon>Microbacteriaceae</taxon>
        <taxon>Cryobacterium</taxon>
    </lineage>
</organism>
<proteinExistence type="predicted"/>
<sequence>MVGAYVAVYSERDVDGERRRFCNLAAFCVLEDYRAHSLRLMRAILAQRGFEFTDFSPSGNVVALNERLGFAVLDTATRLAPNLPRFPRRGLTVTDDPIIVAGALTGQDARVYRDHRDAPAARHIVAIAQEEYAYLIVRKDRRKRLPFFSTPLYVGGSRELLRSAWPQVGSHLLFRHAALATLAERRVLGFVPTLGFDLTAPRAKMLRSRNVRAEAVDYLYSELTLLEW</sequence>
<dbReference type="Proteomes" id="UP000298313">
    <property type="component" value="Unassembled WGS sequence"/>
</dbReference>
<accession>A0A4R9BAM9</accession>
<gene>
    <name evidence="1" type="ORF">E3T48_05730</name>
</gene>
<dbReference type="EMBL" id="SOHH01000053">
    <property type="protein sequence ID" value="TFD79474.1"/>
    <property type="molecule type" value="Genomic_DNA"/>
</dbReference>
<name>A0A4R9BAM9_9MICO</name>
<evidence type="ECO:0000313" key="1">
    <source>
        <dbReference type="EMBL" id="TFD79474.1"/>
    </source>
</evidence>
<comment type="caution">
    <text evidence="1">The sequence shown here is derived from an EMBL/GenBank/DDBJ whole genome shotgun (WGS) entry which is preliminary data.</text>
</comment>
<keyword evidence="2" id="KW-1185">Reference proteome</keyword>
<evidence type="ECO:0008006" key="3">
    <source>
        <dbReference type="Google" id="ProtNLM"/>
    </source>
</evidence>
<evidence type="ECO:0000313" key="2">
    <source>
        <dbReference type="Proteomes" id="UP000298313"/>
    </source>
</evidence>
<reference evidence="1 2" key="1">
    <citation type="submission" date="2019-03" db="EMBL/GenBank/DDBJ databases">
        <title>Genomics of glacier-inhabiting Cryobacterium strains.</title>
        <authorList>
            <person name="Liu Q."/>
            <person name="Xin Y.-H."/>
        </authorList>
    </citation>
    <scope>NUCLEOTIDE SEQUENCE [LARGE SCALE GENOMIC DNA]</scope>
    <source>
        <strain evidence="1 2">Hh4</strain>
    </source>
</reference>
<dbReference type="OrthoDB" id="5571267at2"/>
<protein>
    <recommendedName>
        <fullName evidence="3">GNAT family N-acetyltransferase</fullName>
    </recommendedName>
</protein>
<dbReference type="AlphaFoldDB" id="A0A4R9BAM9"/>